<gene>
    <name evidence="1" type="ORF">EDD27_8621</name>
</gene>
<protein>
    <submittedName>
        <fullName evidence="1">Uncharacterized protein</fullName>
    </submittedName>
</protein>
<evidence type="ECO:0000313" key="2">
    <source>
        <dbReference type="Proteomes" id="UP000284824"/>
    </source>
</evidence>
<proteinExistence type="predicted"/>
<accession>A0A438MIR3</accession>
<comment type="caution">
    <text evidence="1">The sequence shown here is derived from an EMBL/GenBank/DDBJ whole genome shotgun (WGS) entry which is preliminary data.</text>
</comment>
<reference evidence="1 2" key="1">
    <citation type="submission" date="2019-01" db="EMBL/GenBank/DDBJ databases">
        <title>Sequencing the genomes of 1000 actinobacteria strains.</title>
        <authorList>
            <person name="Klenk H.-P."/>
        </authorList>
    </citation>
    <scope>NUCLEOTIDE SEQUENCE [LARGE SCALE GENOMIC DNA]</scope>
    <source>
        <strain evidence="1 2">DSM 43925</strain>
    </source>
</reference>
<keyword evidence="2" id="KW-1185">Reference proteome</keyword>
<dbReference type="RefSeq" id="WP_164904032.1">
    <property type="nucleotide sequence ID" value="NZ_SAUN01000001.1"/>
</dbReference>
<name>A0A438MIR3_9ACTN</name>
<dbReference type="EMBL" id="SAUN01000001">
    <property type="protein sequence ID" value="RVX45799.1"/>
    <property type="molecule type" value="Genomic_DNA"/>
</dbReference>
<dbReference type="AlphaFoldDB" id="A0A438MIR3"/>
<dbReference type="Proteomes" id="UP000284824">
    <property type="component" value="Unassembled WGS sequence"/>
</dbReference>
<evidence type="ECO:0000313" key="1">
    <source>
        <dbReference type="EMBL" id="RVX45799.1"/>
    </source>
</evidence>
<organism evidence="1 2">
    <name type="scientific">Nonomuraea polychroma</name>
    <dbReference type="NCBI Taxonomy" id="46176"/>
    <lineage>
        <taxon>Bacteria</taxon>
        <taxon>Bacillati</taxon>
        <taxon>Actinomycetota</taxon>
        <taxon>Actinomycetes</taxon>
        <taxon>Streptosporangiales</taxon>
        <taxon>Streptosporangiaceae</taxon>
        <taxon>Nonomuraea</taxon>
    </lineage>
</organism>
<sequence length="54" mass="5862">MEKITLSLSIPEINLILEALGRLPYAQVYELIGNVQEQARGQLCSHPAVAEGLA</sequence>